<dbReference type="GeneID" id="43608567"/>
<accession>A0A7J6J4T7</accession>
<comment type="caution">
    <text evidence="2">The sequence shown here is derived from an EMBL/GenBank/DDBJ whole genome shotgun (WGS) entry which is preliminary data.</text>
</comment>
<protein>
    <submittedName>
        <fullName evidence="2">Uncharacterized protein</fullName>
    </submittedName>
</protein>
<feature type="region of interest" description="Disordered" evidence="1">
    <location>
        <begin position="1"/>
        <end position="24"/>
    </location>
</feature>
<dbReference type="RefSeq" id="XP_066008678.1">
    <property type="nucleotide sequence ID" value="XM_066151801.1"/>
</dbReference>
<gene>
    <name evidence="2" type="ORF">CGGC5_v007118</name>
</gene>
<evidence type="ECO:0000256" key="1">
    <source>
        <dbReference type="SAM" id="MobiDB-lite"/>
    </source>
</evidence>
<reference evidence="2 3" key="1">
    <citation type="submission" date="2012-08" db="EMBL/GenBank/DDBJ databases">
        <authorList>
            <person name="Gan P.H.P."/>
            <person name="Ikeda K."/>
            <person name="Irieda H."/>
            <person name="Narusaka M."/>
            <person name="O'Connell R.J."/>
            <person name="Narusaka Y."/>
            <person name="Takano Y."/>
            <person name="Kubo Y."/>
            <person name="Shirasu K."/>
        </authorList>
    </citation>
    <scope>NUCLEOTIDE SEQUENCE [LARGE SCALE GENOMIC DNA]</scope>
    <source>
        <strain evidence="2 3">Nara gc5</strain>
    </source>
</reference>
<keyword evidence="3" id="KW-1185">Reference proteome</keyword>
<dbReference type="Proteomes" id="UP000011096">
    <property type="component" value="Unassembled WGS sequence"/>
</dbReference>
<evidence type="ECO:0000313" key="3">
    <source>
        <dbReference type="Proteomes" id="UP000011096"/>
    </source>
</evidence>
<reference evidence="2 3" key="2">
    <citation type="submission" date="2020-04" db="EMBL/GenBank/DDBJ databases">
        <title>Genome sequencing and assembly of multiple isolates from the Colletotrichum gloeosporioides species complex.</title>
        <authorList>
            <person name="Gan P."/>
            <person name="Shirasu K."/>
        </authorList>
    </citation>
    <scope>NUCLEOTIDE SEQUENCE [LARGE SCALE GENOMIC DNA]</scope>
    <source>
        <strain evidence="2 3">Nara gc5</strain>
    </source>
</reference>
<organism evidence="2 3">
    <name type="scientific">Colletotrichum fructicola (strain Nara gc5)</name>
    <name type="common">Anthracnose fungus</name>
    <name type="synonym">Colletotrichum gloeosporioides (strain Nara gc5)</name>
    <dbReference type="NCBI Taxonomy" id="1213859"/>
    <lineage>
        <taxon>Eukaryota</taxon>
        <taxon>Fungi</taxon>
        <taxon>Dikarya</taxon>
        <taxon>Ascomycota</taxon>
        <taxon>Pezizomycotina</taxon>
        <taxon>Sordariomycetes</taxon>
        <taxon>Hypocreomycetidae</taxon>
        <taxon>Glomerellales</taxon>
        <taxon>Glomerellaceae</taxon>
        <taxon>Colletotrichum</taxon>
        <taxon>Colletotrichum gloeosporioides species complex</taxon>
    </lineage>
</organism>
<evidence type="ECO:0000313" key="2">
    <source>
        <dbReference type="EMBL" id="KAF4484233.1"/>
    </source>
</evidence>
<dbReference type="InParanoid" id="A0A7J6J4T7"/>
<proteinExistence type="predicted"/>
<sequence length="128" mass="14086">MRPPSAGRKSPLSVTSKVGQHSPAGYITPFRSSLFSQQSAISPFTSATPNSTFAVSCAAETVFEEYHWPLVTSCSVKFLRFQIVRPVTGRQQQASKNHDTSTKWHSLLGSHPAQMSHESRAILNRLSI</sequence>
<name>A0A7J6J4T7_COLFN</name>
<dbReference type="AlphaFoldDB" id="A0A7J6J4T7"/>
<dbReference type="EMBL" id="ANPB02000004">
    <property type="protein sequence ID" value="KAF4484233.1"/>
    <property type="molecule type" value="Genomic_DNA"/>
</dbReference>